<name>A0ACC1TE23_9APHY</name>
<evidence type="ECO:0000313" key="1">
    <source>
        <dbReference type="EMBL" id="KAJ3559315.1"/>
    </source>
</evidence>
<keyword evidence="2" id="KW-1185">Reference proteome</keyword>
<gene>
    <name evidence="1" type="ORF">NM688_g422</name>
</gene>
<comment type="caution">
    <text evidence="1">The sequence shown here is derived from an EMBL/GenBank/DDBJ whole genome shotgun (WGS) entry which is preliminary data.</text>
</comment>
<dbReference type="Proteomes" id="UP001148662">
    <property type="component" value="Unassembled WGS sequence"/>
</dbReference>
<protein>
    <submittedName>
        <fullName evidence="1">Uncharacterized protein</fullName>
    </submittedName>
</protein>
<proteinExistence type="predicted"/>
<dbReference type="EMBL" id="JANHOG010000033">
    <property type="protein sequence ID" value="KAJ3559315.1"/>
    <property type="molecule type" value="Genomic_DNA"/>
</dbReference>
<accession>A0ACC1TE23</accession>
<evidence type="ECO:0000313" key="2">
    <source>
        <dbReference type="Proteomes" id="UP001148662"/>
    </source>
</evidence>
<organism evidence="1 2">
    <name type="scientific">Phlebia brevispora</name>
    <dbReference type="NCBI Taxonomy" id="194682"/>
    <lineage>
        <taxon>Eukaryota</taxon>
        <taxon>Fungi</taxon>
        <taxon>Dikarya</taxon>
        <taxon>Basidiomycota</taxon>
        <taxon>Agaricomycotina</taxon>
        <taxon>Agaricomycetes</taxon>
        <taxon>Polyporales</taxon>
        <taxon>Meruliaceae</taxon>
        <taxon>Phlebia</taxon>
    </lineage>
</organism>
<sequence>MGKHKHHRSFGIAGIISHRSPSSNLPHKAAKRSAVWMNTSDDEQDSLPKPTVAAKGRDVLLKEIQENEVTVLVGETGSGKTTQVPQYLLESGIAGSGTIAVTQPRRVAATSLAARVATEKHVAVGSLVGYSVRFDESWSDKTRIKYVTDGMLVRELLSDSLLSKYSVIIVDEAHERTLRTDILMANLKTILKKRNQPTDRKGKGRAAALNPLKLIIMSATLDAEKFSSFYDNAKILYVRGRQHAVKIYHSITSQADYVDAALRTFFQIHTDQPPGDVLVFLPGQEDIESLAKSIELYTDRLPPQCPGVTVCPLYAALPPSRQAKIFQPTPKGTRKCILATNIAETSITIPGVKYVIDTGKCKEKRHVARTVGAGFDTLLTRDITKSSAMQRAGRAGREGPGYCFRLYTEESFKAMPMAAEPEIRRCTLTSSLLQLKCLGQDIETLEFMDKPDPESIQSALATLYLLSALDDRKILTKTGKRMAFFPLEPIFARALLAADEYGCLLETIDVVSVLSSSSKLFVDTSDERENALEAHRKFRHSSGDHLTILNVVRAYDEISASESKAGRKAWCQKQYINFRCLTEAMDIRKQLREVCEKVKIDWRTSCGDNEQPLLKSLVCGLVQNAAFLQPDGSYKQVMGPSVVKIHPGSALCDKKVPAIIYDELNRSRNYQQYNNNTSPAMSVDAVHDARRLLAAYPLASATPSTHVSRHLSNLSLTATPPSYYVQPAMYSIQYAPVPQTYSQYGEYGPELSHLSSRSVPYNDGGYWERTRNDAVRYIGEQPSTYASNFSQWENQPSTSSYQSNAFAQSVFQQVTPSASYPTPPPPGIKSSSSSLAFALGDPAPRAAPRVYSPAESSRFFDDFLAKQANDLNASTSRSVQQDTTPRRRSKQKEDSPDPLAFTPATPQTSRKRKAVQSLESPTLKRTHSGSSVVPPQQNKNVRSPSAPRDIKDTVTPRRKLMPFVELPPIPKIYQTPASQKSDRLSSYTPSERGKGKKREYDDDDLGGFGSEEDELPTRHVTSSVRRATGDRDARAPLDKLDTLFEDILEAEDTLPPDADLADLSYEFFSPLTTDSSHPLLHPNVIKKLTTYVSKVARPGKRSRQTTRDSTRTTSGTPKAKVSLRDLDTATLGRIFRLLERSVKAGEDLDPFSTLHHVDSQPRSPSKKSTKKSATKDKQRSKSKTPLTADNDEAPTADRGSPSPEGPADADLDALMHALQVARDSVQAADCCIMLLSSDKLTKQLYSEELITACLSAVKNQLTRIVYPFVEACADMYGQVPSLLRHIVQPSAAGCGDLRRCISDIFHAVTSAIPRINELVCADAMSMSEGIIIQAVYIAIGPFFVADGAVDSRGKEKKDSMITSALGSSAMRGLRLDALSLIRSIFANHEDQRNWIIEEILSSLIKLSDSKQKAGQFRLRDGRSIRTVSALLLQLVQTSAHDVRVEARAIRKARQHALALHQQGNTNDSSEEPFLDERDMEVGSAAQLRVNAHRCFQELRLYTTGLESATKAAKTIIGFLTQRSGKTKATKNSNEAEYRAIFDNLIADLLTVLYWPDWPAASILLNVAIRFMISSLDDVKSSAQTENNGAKNMALDHLGVIAARLRSNAIRHGQDANPLKALDEVSSILDLAGLEMLVNAYQDIFSYLSKRSEEDQAYSGARELTTVIWGQELSATLKQTSNLLEEECEEGSTKPDKKARLFGMRLKEALSSIWKDCASDVFDSSSQEETTRADQLCEELGNIQILRAIFNPILNVILQALDAPPVFMRTKALRALGQIVTSDPSILVAANVRRSIETHLLDSSAAVRDAAVELIGKYMIDSPAFASDYYQRIADRIADTGLGVRKRVIKLLKLFYGVTEERERKIDICVRMVLRMLDEDDTVRDAAVKTMEELWFPDMSASSQRPPNDLDKSLLTAKVSVIMGVAAHFKDRQSPLEDLLHKAMAEKEASGSVVLHLRYSEICETLIDGLVDASDLPGFTVVNCVRTIYLFTSAYPAVLSVQQASTLLPYLKNASTPEEQATSDYLLRIFRASLPHLPKTALKFGQELQAALQPMILKPSGPAGVMGLQETVACMCTVVQHVTHEHNKLVALLRSCSSRLLQALNKPVSSKAANSEVRTLSILILIAALLCEYCDFEALRAQDDVRQDLDAITKMPVTTHMYNTFLRLYDKYSDSHLRSRILQCLGFLFRAQPSLLTAETSAHIMDGIFNSDDEEGRSAQQKTAATDVDMDELVGNTDQFADSGVSSAVVQRYLHFILQAALSRNQHMQAAAVDILSFTIKQGLAHPLQCFPIIVALETSSNTSLSTRASGLHAILHSKHMSLLNARFLPSARASFNYQKTIADGPVQGYRLNPEPIALLHHWYTLVREKRPTRQEFLKALVKVFDIEVTKTTQDDINFARYMAENFASFDYKTQEEVLTVLKYLTSVLSTTGSQIVELLSPSHLLTQLHEGASVIPQEAAPDVEMNSREDEQSRVIATRSSVAVSVVMLLKAYLKNLYNITNVLSGSLGKKTALGDRAAVRRHQNPLTWDRMSYAFAPLLTTEDFTLQREQFLAIWSEDGCTAEPEDDIIA</sequence>
<reference evidence="1" key="1">
    <citation type="submission" date="2022-07" db="EMBL/GenBank/DDBJ databases">
        <title>Genome Sequence of Phlebia brevispora.</title>
        <authorList>
            <person name="Buettner E."/>
        </authorList>
    </citation>
    <scope>NUCLEOTIDE SEQUENCE</scope>
    <source>
        <strain evidence="1">MPL23</strain>
    </source>
</reference>